<keyword evidence="3" id="KW-1185">Reference proteome</keyword>
<dbReference type="EMBL" id="JASCZI010031307">
    <property type="protein sequence ID" value="MED6126466.1"/>
    <property type="molecule type" value="Genomic_DNA"/>
</dbReference>
<accession>A0ABU6RRN1</accession>
<gene>
    <name evidence="2" type="ORF">PIB30_078796</name>
</gene>
<proteinExistence type="predicted"/>
<evidence type="ECO:0000313" key="3">
    <source>
        <dbReference type="Proteomes" id="UP001341840"/>
    </source>
</evidence>
<name>A0ABU6RRN1_9FABA</name>
<comment type="caution">
    <text evidence="2">The sequence shown here is derived from an EMBL/GenBank/DDBJ whole genome shotgun (WGS) entry which is preliminary data.</text>
</comment>
<sequence length="119" mass="12826">MACNGPFTSAKGKAKAYGPPTRASPRLATLWSQPAANRHPETPVTLTLGAPTSTLPPKKRPIPKKAGEGTSKAASRSFRRRSDGWPEAGLENRRPKSQQNSSKSRVTRKNSPVVHFAPN</sequence>
<feature type="region of interest" description="Disordered" evidence="1">
    <location>
        <begin position="1"/>
        <end position="119"/>
    </location>
</feature>
<dbReference type="Proteomes" id="UP001341840">
    <property type="component" value="Unassembled WGS sequence"/>
</dbReference>
<reference evidence="2 3" key="1">
    <citation type="journal article" date="2023" name="Plants (Basel)">
        <title>Bridging the Gap: Combining Genomics and Transcriptomics Approaches to Understand Stylosanthes scabra, an Orphan Legume from the Brazilian Caatinga.</title>
        <authorList>
            <person name="Ferreira-Neto J.R.C."/>
            <person name="da Silva M.D."/>
            <person name="Binneck E."/>
            <person name="de Melo N.F."/>
            <person name="da Silva R.H."/>
            <person name="de Melo A.L.T.M."/>
            <person name="Pandolfi V."/>
            <person name="Bustamante F.O."/>
            <person name="Brasileiro-Vidal A.C."/>
            <person name="Benko-Iseppon A.M."/>
        </authorList>
    </citation>
    <scope>NUCLEOTIDE SEQUENCE [LARGE SCALE GENOMIC DNA]</scope>
    <source>
        <tissue evidence="2">Leaves</tissue>
    </source>
</reference>
<organism evidence="2 3">
    <name type="scientific">Stylosanthes scabra</name>
    <dbReference type="NCBI Taxonomy" id="79078"/>
    <lineage>
        <taxon>Eukaryota</taxon>
        <taxon>Viridiplantae</taxon>
        <taxon>Streptophyta</taxon>
        <taxon>Embryophyta</taxon>
        <taxon>Tracheophyta</taxon>
        <taxon>Spermatophyta</taxon>
        <taxon>Magnoliopsida</taxon>
        <taxon>eudicotyledons</taxon>
        <taxon>Gunneridae</taxon>
        <taxon>Pentapetalae</taxon>
        <taxon>rosids</taxon>
        <taxon>fabids</taxon>
        <taxon>Fabales</taxon>
        <taxon>Fabaceae</taxon>
        <taxon>Papilionoideae</taxon>
        <taxon>50 kb inversion clade</taxon>
        <taxon>dalbergioids sensu lato</taxon>
        <taxon>Dalbergieae</taxon>
        <taxon>Pterocarpus clade</taxon>
        <taxon>Stylosanthes</taxon>
    </lineage>
</organism>
<feature type="compositionally biased region" description="Basic and acidic residues" evidence="1">
    <location>
        <begin position="80"/>
        <end position="94"/>
    </location>
</feature>
<evidence type="ECO:0000256" key="1">
    <source>
        <dbReference type="SAM" id="MobiDB-lite"/>
    </source>
</evidence>
<evidence type="ECO:0000313" key="2">
    <source>
        <dbReference type="EMBL" id="MED6126466.1"/>
    </source>
</evidence>
<protein>
    <submittedName>
        <fullName evidence="2">Uncharacterized protein</fullName>
    </submittedName>
</protein>